<keyword evidence="8" id="KW-1185">Reference proteome</keyword>
<dbReference type="PANTHER" id="PTHR19865:SF0">
    <property type="entry name" value="U3 SMALL NUCLEOLAR RNA-INTERACTING PROTEIN 2"/>
    <property type="match status" value="1"/>
</dbReference>
<keyword evidence="3" id="KW-0677">Repeat</keyword>
<dbReference type="InterPro" id="IPR039241">
    <property type="entry name" value="Rrp9-like"/>
</dbReference>
<evidence type="ECO:0000256" key="1">
    <source>
        <dbReference type="ARBA" id="ARBA00004123"/>
    </source>
</evidence>
<dbReference type="InterPro" id="IPR001680">
    <property type="entry name" value="WD40_rpt"/>
</dbReference>
<dbReference type="InterPro" id="IPR015943">
    <property type="entry name" value="WD40/YVTN_repeat-like_dom_sf"/>
</dbReference>
<dbReference type="SMART" id="SM00320">
    <property type="entry name" value="WD40"/>
    <property type="match status" value="5"/>
</dbReference>
<organism evidence="7 8">
    <name type="scientific">Wallemia hederae</name>
    <dbReference type="NCBI Taxonomy" id="1540922"/>
    <lineage>
        <taxon>Eukaryota</taxon>
        <taxon>Fungi</taxon>
        <taxon>Dikarya</taxon>
        <taxon>Basidiomycota</taxon>
        <taxon>Wallemiomycotina</taxon>
        <taxon>Wallemiomycetes</taxon>
        <taxon>Wallemiales</taxon>
        <taxon>Wallemiaceae</taxon>
        <taxon>Wallemia</taxon>
    </lineage>
</organism>
<dbReference type="InterPro" id="IPR036322">
    <property type="entry name" value="WD40_repeat_dom_sf"/>
</dbReference>
<dbReference type="EMBL" id="SPNW01000005">
    <property type="protein sequence ID" value="TIA92713.1"/>
    <property type="molecule type" value="Genomic_DNA"/>
</dbReference>
<evidence type="ECO:0008006" key="9">
    <source>
        <dbReference type="Google" id="ProtNLM"/>
    </source>
</evidence>
<evidence type="ECO:0000256" key="5">
    <source>
        <dbReference type="PROSITE-ProRule" id="PRU00221"/>
    </source>
</evidence>
<feature type="repeat" description="WD" evidence="5">
    <location>
        <begin position="346"/>
        <end position="387"/>
    </location>
</feature>
<proteinExistence type="predicted"/>
<dbReference type="Gene3D" id="2.130.10.10">
    <property type="entry name" value="YVTN repeat-like/Quinoprotein amine dehydrogenase"/>
    <property type="match status" value="1"/>
</dbReference>
<dbReference type="GO" id="GO:0032040">
    <property type="term" value="C:small-subunit processome"/>
    <property type="evidence" value="ECO:0007669"/>
    <property type="project" value="TreeGrafter"/>
</dbReference>
<comment type="caution">
    <text evidence="7">The sequence shown here is derived from an EMBL/GenBank/DDBJ whole genome shotgun (WGS) entry which is preliminary data.</text>
</comment>
<dbReference type="OrthoDB" id="189968at2759"/>
<evidence type="ECO:0000256" key="3">
    <source>
        <dbReference type="ARBA" id="ARBA00022737"/>
    </source>
</evidence>
<dbReference type="SUPFAM" id="SSF50978">
    <property type="entry name" value="WD40 repeat-like"/>
    <property type="match status" value="1"/>
</dbReference>
<dbReference type="Proteomes" id="UP000310189">
    <property type="component" value="Unassembled WGS sequence"/>
</dbReference>
<evidence type="ECO:0000313" key="7">
    <source>
        <dbReference type="EMBL" id="TIA92713.1"/>
    </source>
</evidence>
<accession>A0A4V4LUU0</accession>
<evidence type="ECO:0000256" key="2">
    <source>
        <dbReference type="ARBA" id="ARBA00022574"/>
    </source>
</evidence>
<reference evidence="7 8" key="1">
    <citation type="submission" date="2019-03" db="EMBL/GenBank/DDBJ databases">
        <title>Sequencing 23 genomes of Wallemia ichthyophaga.</title>
        <authorList>
            <person name="Gostincar C."/>
        </authorList>
    </citation>
    <scope>NUCLEOTIDE SEQUENCE [LARGE SCALE GENOMIC DNA]</scope>
    <source>
        <strain evidence="7 8">EXF-5753</strain>
    </source>
</reference>
<protein>
    <recommendedName>
        <fullName evidence="9">Anaphase-promoting complex subunit 4 WD40 domain-containing protein</fullName>
    </recommendedName>
</protein>
<gene>
    <name evidence="7" type="ORF">E3P99_00504</name>
</gene>
<feature type="repeat" description="WD" evidence="5">
    <location>
        <begin position="211"/>
        <end position="252"/>
    </location>
</feature>
<dbReference type="AlphaFoldDB" id="A0A4V4LUU0"/>
<dbReference type="PANTHER" id="PTHR19865">
    <property type="entry name" value="U3 SMALL NUCLEOLAR RNA INTERACTING PROTEIN 2"/>
    <property type="match status" value="1"/>
</dbReference>
<evidence type="ECO:0000313" key="8">
    <source>
        <dbReference type="Proteomes" id="UP000310189"/>
    </source>
</evidence>
<feature type="region of interest" description="Disordered" evidence="6">
    <location>
        <begin position="1"/>
        <end position="29"/>
    </location>
</feature>
<sequence length="449" mass="49755">MSDLSSDSEERSNQEIYSSDSEDEQLTTQNKRVKLAEEYLSTLNKEDIDDTLNSNLLESSNRLNKFISDRVAIDSVKSIKQRLPLTHSVLTQPNNERILVFSSKDNTLHQQHLSTGQKHRLPSRNVLCIATSPDSSWLAAGTANKTIDIYNCLTTPFTLLTSIPGFKDSVTSLSFRQSTPTALFAASLDRTLKIYSFPASPPDTPSYVETLFGHQDSIHSVSVLRSDVALSVGCRDKSARYWKVVDESQLVFRGGGRSKIRDMIDGALDFDAQGMDVDGEQNVHRKQQRGFVEGSLDCCTMIDEHHFLTGGDSGFISLWNIGKKKPVFTSYLAHGLHYHQSETEGIIKQPRGITCITALPYSDLFASGSSDGHIRLWKLDAQVKSFTRLTEIEAKGFINSLQLVQSQESKSTLTLVAATGQEPRLGRWAKLPSAQAKNAIVVAHLTIKS</sequence>
<evidence type="ECO:0000256" key="4">
    <source>
        <dbReference type="ARBA" id="ARBA00023242"/>
    </source>
</evidence>
<dbReference type="PROSITE" id="PS50082">
    <property type="entry name" value="WD_REPEATS_2"/>
    <property type="match status" value="2"/>
</dbReference>
<comment type="subcellular location">
    <subcellularLocation>
        <location evidence="1">Nucleus</location>
    </subcellularLocation>
</comment>
<keyword evidence="2 5" id="KW-0853">WD repeat</keyword>
<dbReference type="Pfam" id="PF00400">
    <property type="entry name" value="WD40"/>
    <property type="match status" value="4"/>
</dbReference>
<dbReference type="GO" id="GO:0034511">
    <property type="term" value="F:U3 snoRNA binding"/>
    <property type="evidence" value="ECO:0007669"/>
    <property type="project" value="InterPro"/>
</dbReference>
<name>A0A4V4LUU0_9BASI</name>
<keyword evidence="4" id="KW-0539">Nucleus</keyword>
<evidence type="ECO:0000256" key="6">
    <source>
        <dbReference type="SAM" id="MobiDB-lite"/>
    </source>
</evidence>